<dbReference type="InterPro" id="IPR043130">
    <property type="entry name" value="CDP-OH_PTrfase_TM_dom"/>
</dbReference>
<dbReference type="InterPro" id="IPR050324">
    <property type="entry name" value="CDP-alcohol_PTase-I"/>
</dbReference>
<keyword evidence="2" id="KW-0444">Lipid biosynthesis</keyword>
<dbReference type="Proteomes" id="UP000478008">
    <property type="component" value="Unassembled WGS sequence"/>
</dbReference>
<keyword evidence="7" id="KW-0472">Membrane</keyword>
<evidence type="ECO:0000256" key="3">
    <source>
        <dbReference type="ARBA" id="ARBA00022679"/>
    </source>
</evidence>
<keyword evidence="8" id="KW-0594">Phospholipid biosynthesis</keyword>
<evidence type="ECO:0000256" key="6">
    <source>
        <dbReference type="ARBA" id="ARBA00023098"/>
    </source>
</evidence>
<dbReference type="GO" id="GO:0032049">
    <property type="term" value="P:cardiolipin biosynthetic process"/>
    <property type="evidence" value="ECO:0007669"/>
    <property type="project" value="TreeGrafter"/>
</dbReference>
<dbReference type="PANTHER" id="PTHR14269">
    <property type="entry name" value="CDP-DIACYLGLYCEROL--GLYCEROL-3-PHOSPHATE 3-PHOSPHATIDYLTRANSFERASE-RELATED"/>
    <property type="match status" value="1"/>
</dbReference>
<dbReference type="Pfam" id="PF01066">
    <property type="entry name" value="CDP-OH_P_transf"/>
    <property type="match status" value="1"/>
</dbReference>
<evidence type="ECO:0000313" key="11">
    <source>
        <dbReference type="EMBL" id="VUG18835.1"/>
    </source>
</evidence>
<organism evidence="11 12">
    <name type="scientific">Dekkera bruxellensis</name>
    <name type="common">Brettanomyces custersii</name>
    <dbReference type="NCBI Taxonomy" id="5007"/>
    <lineage>
        <taxon>Eukaryota</taxon>
        <taxon>Fungi</taxon>
        <taxon>Dikarya</taxon>
        <taxon>Ascomycota</taxon>
        <taxon>Saccharomycotina</taxon>
        <taxon>Pichiomycetes</taxon>
        <taxon>Pichiales</taxon>
        <taxon>Pichiaceae</taxon>
        <taxon>Brettanomyces</taxon>
    </lineage>
</organism>
<dbReference type="Gene3D" id="1.20.120.1760">
    <property type="match status" value="1"/>
</dbReference>
<evidence type="ECO:0000256" key="8">
    <source>
        <dbReference type="ARBA" id="ARBA00023209"/>
    </source>
</evidence>
<keyword evidence="9" id="KW-1208">Phospholipid metabolism</keyword>
<reference evidence="11 12" key="1">
    <citation type="submission" date="2019-07" db="EMBL/GenBank/DDBJ databases">
        <authorList>
            <person name="Friedrich A."/>
            <person name="Schacherer J."/>
        </authorList>
    </citation>
    <scope>NUCLEOTIDE SEQUENCE [LARGE SCALE GENOMIC DNA]</scope>
</reference>
<dbReference type="AlphaFoldDB" id="A0A7D9CYH2"/>
<evidence type="ECO:0000256" key="4">
    <source>
        <dbReference type="ARBA" id="ARBA00022692"/>
    </source>
</evidence>
<dbReference type="InterPro" id="IPR000462">
    <property type="entry name" value="CDP-OH_P_trans"/>
</dbReference>
<comment type="similarity">
    <text evidence="10">Belongs to the CDP-alcohol phosphatidyltransferase class-I family.</text>
</comment>
<evidence type="ECO:0000256" key="5">
    <source>
        <dbReference type="ARBA" id="ARBA00022989"/>
    </source>
</evidence>
<evidence type="ECO:0000313" key="12">
    <source>
        <dbReference type="Proteomes" id="UP000478008"/>
    </source>
</evidence>
<dbReference type="EMBL" id="CABFWN010000004">
    <property type="protein sequence ID" value="VUG18835.1"/>
    <property type="molecule type" value="Genomic_DNA"/>
</dbReference>
<dbReference type="InterPro" id="IPR048254">
    <property type="entry name" value="CDP_ALCOHOL_P_TRANSF_CS"/>
</dbReference>
<comment type="subcellular location">
    <subcellularLocation>
        <location evidence="1">Membrane</location>
        <topology evidence="1">Multi-pass membrane protein</topology>
    </subcellularLocation>
</comment>
<evidence type="ECO:0000256" key="9">
    <source>
        <dbReference type="ARBA" id="ARBA00023264"/>
    </source>
</evidence>
<dbReference type="GO" id="GO:0016020">
    <property type="term" value="C:membrane"/>
    <property type="evidence" value="ECO:0007669"/>
    <property type="project" value="UniProtKB-SubCell"/>
</dbReference>
<gene>
    <name evidence="11" type="ORF">DEBR0S4_03554G</name>
</gene>
<evidence type="ECO:0000256" key="7">
    <source>
        <dbReference type="ARBA" id="ARBA00023136"/>
    </source>
</evidence>
<keyword evidence="6" id="KW-0443">Lipid metabolism</keyword>
<keyword evidence="5" id="KW-1133">Transmembrane helix</keyword>
<evidence type="ECO:0000256" key="2">
    <source>
        <dbReference type="ARBA" id="ARBA00022516"/>
    </source>
</evidence>
<name>A0A7D9CYH2_DEKBR</name>
<keyword evidence="4" id="KW-0812">Transmembrane</keyword>
<sequence>MSFFLFQLSPLSPRSQIIYQTGSRLWNRLGIWKAEKTAGNRRNISTRIASKVKNGQIVPNALNFYGQIQAVRRLSTENGKKNNPERKIVGSDSKNFNQLSKQAMERAKQLRDEAYFRSRKMYDRSMEISDKAIRQSAERSKQLRDLTVERSREFKDKTIKTSKELTKNLKKILPPDIHENIYTFPNFLTTTRLICAPIVGYMILHHMTTGSLILFVYSCVTDFLDGLIARHWNLKSVFGSIIDPIADKALMIICTVCLSMTSQVPIYLAALILGRDIMLGVMGVVVRYLTLPAPKTLLRYFDFSIITVEVHPVMVSKINTALQMVYLGTMMVKPFVLAYLGNNYGLEATDMFLSGIKYFEYTVATTTIWSGLTYLFSRRAVKILVPWEKPKIGK</sequence>
<protein>
    <submittedName>
        <fullName evidence="11">DEBR0S4_03554g1_1</fullName>
    </submittedName>
</protein>
<evidence type="ECO:0000256" key="1">
    <source>
        <dbReference type="ARBA" id="ARBA00004141"/>
    </source>
</evidence>
<evidence type="ECO:0000256" key="10">
    <source>
        <dbReference type="RuleBase" id="RU003750"/>
    </source>
</evidence>
<keyword evidence="12" id="KW-1185">Reference proteome</keyword>
<dbReference type="GO" id="GO:0043337">
    <property type="term" value="F:cardiolipin synthase (CMP-forming)"/>
    <property type="evidence" value="ECO:0007669"/>
    <property type="project" value="TreeGrafter"/>
</dbReference>
<dbReference type="PROSITE" id="PS00379">
    <property type="entry name" value="CDP_ALCOHOL_P_TRANSF"/>
    <property type="match status" value="1"/>
</dbReference>
<keyword evidence="3 10" id="KW-0808">Transferase</keyword>
<dbReference type="PANTHER" id="PTHR14269:SF60">
    <property type="entry name" value="CARDIOLIPIN SYNTHASE (CMP-FORMING)"/>
    <property type="match status" value="1"/>
</dbReference>
<proteinExistence type="inferred from homology"/>
<accession>A0A7D9CYH2</accession>
<dbReference type="GO" id="GO:0005739">
    <property type="term" value="C:mitochondrion"/>
    <property type="evidence" value="ECO:0007669"/>
    <property type="project" value="TreeGrafter"/>
</dbReference>